<keyword evidence="5" id="KW-0804">Transcription</keyword>
<reference evidence="7" key="1">
    <citation type="submission" date="2015-04" db="EMBL/GenBank/DDBJ databases">
        <title>The genome sequence of the plant pathogenic Rhizarian Plasmodiophora brassicae reveals insights in its biotrophic life cycle and the origin of chitin synthesis.</title>
        <authorList>
            <person name="Schwelm A."/>
            <person name="Fogelqvist J."/>
            <person name="Knaust A."/>
            <person name="Julke S."/>
            <person name="Lilja T."/>
            <person name="Dhandapani V."/>
            <person name="Bonilla-Rosso G."/>
            <person name="Karlsson M."/>
            <person name="Shevchenko A."/>
            <person name="Choi S.R."/>
            <person name="Kim H.G."/>
            <person name="Park J.Y."/>
            <person name="Lim Y.P."/>
            <person name="Ludwig-Muller J."/>
            <person name="Dixelius C."/>
        </authorList>
    </citation>
    <scope>NUCLEOTIDE SEQUENCE</scope>
    <source>
        <tissue evidence="7">Potato root galls</tissue>
    </source>
</reference>
<dbReference type="SUPFAM" id="SSF50978">
    <property type="entry name" value="WD40 repeat-like"/>
    <property type="match status" value="1"/>
</dbReference>
<dbReference type="PROSITE" id="PS50294">
    <property type="entry name" value="WD_REPEATS_REGION"/>
    <property type="match status" value="2"/>
</dbReference>
<dbReference type="InterPro" id="IPR051243">
    <property type="entry name" value="PcG_WD-repeat"/>
</dbReference>
<evidence type="ECO:0000256" key="5">
    <source>
        <dbReference type="ARBA" id="ARBA00023163"/>
    </source>
</evidence>
<dbReference type="PROSITE" id="PS00678">
    <property type="entry name" value="WD_REPEATS_1"/>
    <property type="match status" value="1"/>
</dbReference>
<evidence type="ECO:0000256" key="3">
    <source>
        <dbReference type="ARBA" id="ARBA00022737"/>
    </source>
</evidence>
<dbReference type="PROSITE" id="PS50082">
    <property type="entry name" value="WD_REPEATS_2"/>
    <property type="match status" value="3"/>
</dbReference>
<feature type="repeat" description="WD" evidence="6">
    <location>
        <begin position="162"/>
        <end position="193"/>
    </location>
</feature>
<feature type="repeat" description="WD" evidence="6">
    <location>
        <begin position="344"/>
        <end position="368"/>
    </location>
</feature>
<dbReference type="AlphaFoldDB" id="A0A0H5RAK6"/>
<accession>A0A0H5RAK6</accession>
<keyword evidence="3" id="KW-0677">Repeat</keyword>
<evidence type="ECO:0000256" key="1">
    <source>
        <dbReference type="ARBA" id="ARBA00008075"/>
    </source>
</evidence>
<keyword evidence="4" id="KW-0805">Transcription regulation</keyword>
<dbReference type="Gene3D" id="2.130.10.10">
    <property type="entry name" value="YVTN repeat-like/Quinoprotein amine dehydrogenase"/>
    <property type="match status" value="1"/>
</dbReference>
<dbReference type="SMART" id="SM00320">
    <property type="entry name" value="WD40"/>
    <property type="match status" value="7"/>
</dbReference>
<evidence type="ECO:0000313" key="7">
    <source>
        <dbReference type="EMBL" id="CRZ11195.1"/>
    </source>
</evidence>
<evidence type="ECO:0000256" key="6">
    <source>
        <dbReference type="PROSITE-ProRule" id="PRU00221"/>
    </source>
</evidence>
<organism evidence="7">
    <name type="scientific">Spongospora subterranea</name>
    <dbReference type="NCBI Taxonomy" id="70186"/>
    <lineage>
        <taxon>Eukaryota</taxon>
        <taxon>Sar</taxon>
        <taxon>Rhizaria</taxon>
        <taxon>Endomyxa</taxon>
        <taxon>Phytomyxea</taxon>
        <taxon>Plasmodiophorida</taxon>
        <taxon>Plasmodiophoridae</taxon>
        <taxon>Spongospora</taxon>
    </lineage>
</organism>
<keyword evidence="2 6" id="KW-0853">WD repeat</keyword>
<dbReference type="Pfam" id="PF00400">
    <property type="entry name" value="WD40"/>
    <property type="match status" value="3"/>
</dbReference>
<protein>
    <submittedName>
        <fullName evidence="7">Uncharacterized protein</fullName>
    </submittedName>
</protein>
<feature type="repeat" description="WD" evidence="6">
    <location>
        <begin position="116"/>
        <end position="158"/>
    </location>
</feature>
<sequence length="388" mass="44194">MASKAPTYLDYRFYSRIEEHQGQPIYGICFNDADPNLSHLFATVSGHHACIYRIPDQPNPLITLDQLYSDIDTREVFYTCVWMVDHISSAPFLVCAGLSGTIKILKCSERTAYKSLLGHVAAVNELRRMPVDPNILLSASKDRSIRLWNVHTGVCISVFGGEAGHLNEVLSIDFNLDCTRIVSCGMDHAVKIWFINQELQDLIALSYTNNVNNDLPPDNDDKRRAPFPTKFVQFPVYSTDKVHSNYIDSVRFFGDLILSKSVEEKIVLWEPIYQRHTVNQACTISVIKEFPFPDSNIWYVRFALDPSMRFMAIGNLSGKLFCWEVDALDDPGRILSNVKSSCTIRCVTFNYNSSFLLASAEDGSVWVWRRKSSTDPLNYDDPHRHRES</sequence>
<dbReference type="InterPro" id="IPR015943">
    <property type="entry name" value="WD40/YVTN_repeat-like_dom_sf"/>
</dbReference>
<comment type="similarity">
    <text evidence="1">Belongs to the WD repeat ESC family.</text>
</comment>
<evidence type="ECO:0000256" key="2">
    <source>
        <dbReference type="ARBA" id="ARBA00022574"/>
    </source>
</evidence>
<evidence type="ECO:0000256" key="4">
    <source>
        <dbReference type="ARBA" id="ARBA00023015"/>
    </source>
</evidence>
<proteinExistence type="inferred from homology"/>
<name>A0A0H5RAK6_9EUKA</name>
<dbReference type="PANTHER" id="PTHR10253">
    <property type="entry name" value="POLYCOMB PROTEIN"/>
    <property type="match status" value="1"/>
</dbReference>
<dbReference type="InterPro" id="IPR019775">
    <property type="entry name" value="WD40_repeat_CS"/>
</dbReference>
<dbReference type="EMBL" id="HACM01010753">
    <property type="protein sequence ID" value="CRZ11195.1"/>
    <property type="molecule type" value="Transcribed_RNA"/>
</dbReference>
<dbReference type="InterPro" id="IPR001680">
    <property type="entry name" value="WD40_rpt"/>
</dbReference>
<dbReference type="InterPro" id="IPR036322">
    <property type="entry name" value="WD40_repeat_dom_sf"/>
</dbReference>